<dbReference type="OrthoDB" id="8954335at2759"/>
<proteinExistence type="predicted"/>
<sequence>MFKIFKEIFDWGEKNIIIIITHAKSEWVEKNLDLIREDFGDYPVIPVDFPIADEDEDDNIQKDKRLRSLQHLENKLSELSYKAVRLEVSNPTQIIRKSFSKIISVLLIIPLCLLYVRKTK</sequence>
<dbReference type="EMBL" id="QKYT01000425">
    <property type="protein sequence ID" value="RIA85464.1"/>
    <property type="molecule type" value="Genomic_DNA"/>
</dbReference>
<protein>
    <submittedName>
        <fullName evidence="1">Uncharacterized protein</fullName>
    </submittedName>
</protein>
<keyword evidence="2" id="KW-1185">Reference proteome</keyword>
<evidence type="ECO:0000313" key="1">
    <source>
        <dbReference type="EMBL" id="RIA85464.1"/>
    </source>
</evidence>
<name>A0A397SS14_9GLOM</name>
<reference evidence="1 2" key="1">
    <citation type="submission" date="2018-06" db="EMBL/GenBank/DDBJ databases">
        <title>Comparative genomics reveals the genomic features of Rhizophagus irregularis, R. cerebriforme, R. diaphanum and Gigaspora rosea, and their symbiotic lifestyle signature.</title>
        <authorList>
            <person name="Morin E."/>
            <person name="San Clemente H."/>
            <person name="Chen E.C.H."/>
            <person name="De La Providencia I."/>
            <person name="Hainaut M."/>
            <person name="Kuo A."/>
            <person name="Kohler A."/>
            <person name="Murat C."/>
            <person name="Tang N."/>
            <person name="Roy S."/>
            <person name="Loubradou J."/>
            <person name="Henrissat B."/>
            <person name="Grigoriev I.V."/>
            <person name="Corradi N."/>
            <person name="Roux C."/>
            <person name="Martin F.M."/>
        </authorList>
    </citation>
    <scope>NUCLEOTIDE SEQUENCE [LARGE SCALE GENOMIC DNA]</scope>
    <source>
        <strain evidence="1 2">DAOM 227022</strain>
    </source>
</reference>
<comment type="caution">
    <text evidence="1">The sequence shown here is derived from an EMBL/GenBank/DDBJ whole genome shotgun (WGS) entry which is preliminary data.</text>
</comment>
<evidence type="ECO:0000313" key="2">
    <source>
        <dbReference type="Proteomes" id="UP000265703"/>
    </source>
</evidence>
<gene>
    <name evidence="1" type="ORF">C1645_781824</name>
</gene>
<dbReference type="Proteomes" id="UP000265703">
    <property type="component" value="Unassembled WGS sequence"/>
</dbReference>
<accession>A0A397SS14</accession>
<organism evidence="1 2">
    <name type="scientific">Glomus cerebriforme</name>
    <dbReference type="NCBI Taxonomy" id="658196"/>
    <lineage>
        <taxon>Eukaryota</taxon>
        <taxon>Fungi</taxon>
        <taxon>Fungi incertae sedis</taxon>
        <taxon>Mucoromycota</taxon>
        <taxon>Glomeromycotina</taxon>
        <taxon>Glomeromycetes</taxon>
        <taxon>Glomerales</taxon>
        <taxon>Glomeraceae</taxon>
        <taxon>Glomus</taxon>
    </lineage>
</organism>
<dbReference type="STRING" id="658196.A0A397SS14"/>
<dbReference type="AlphaFoldDB" id="A0A397SS14"/>